<dbReference type="GO" id="GO:0022857">
    <property type="term" value="F:transmembrane transporter activity"/>
    <property type="evidence" value="ECO:0007669"/>
    <property type="project" value="TreeGrafter"/>
</dbReference>
<evidence type="ECO:0000256" key="8">
    <source>
        <dbReference type="ARBA" id="ARBA00023136"/>
    </source>
</evidence>
<keyword evidence="12" id="KW-1185">Reference proteome</keyword>
<evidence type="ECO:0000313" key="12">
    <source>
        <dbReference type="Proteomes" id="UP000053758"/>
    </source>
</evidence>
<dbReference type="Gene3D" id="1.50.40.10">
    <property type="entry name" value="Mitochondrial carrier domain"/>
    <property type="match status" value="2"/>
</dbReference>
<dbReference type="PANTHER" id="PTHR45624:SF10">
    <property type="entry name" value="SLC (SOLUTE CARRIER) HOMOLOG"/>
    <property type="match status" value="1"/>
</dbReference>
<evidence type="ECO:0000256" key="9">
    <source>
        <dbReference type="PROSITE-ProRule" id="PRU00282"/>
    </source>
</evidence>
<keyword evidence="4 9" id="KW-0812">Transmembrane</keyword>
<dbReference type="PANTHER" id="PTHR45624">
    <property type="entry name" value="MITOCHONDRIAL BASIC AMINO ACIDS TRANSPORTER-RELATED"/>
    <property type="match status" value="1"/>
</dbReference>
<gene>
    <name evidence="11" type="ORF">PAN0_008d3464</name>
</gene>
<dbReference type="AlphaFoldDB" id="A0A081CF01"/>
<keyword evidence="8 9" id="KW-0472">Membrane</keyword>
<evidence type="ECO:0000313" key="11">
    <source>
        <dbReference type="EMBL" id="GAK65247.1"/>
    </source>
</evidence>
<dbReference type="RefSeq" id="XP_014656451.1">
    <property type="nucleotide sequence ID" value="XM_014800965.1"/>
</dbReference>
<sequence length="356" mass="38097">MAPSIQYLGMASEAVQAGASSPSALVDFIAGTAAGIASLLAGHPFDTVKTRLQAQPAPTTPTPSSALESLRPSLASSQFGGSYRAIPTSGVLSYAHVQSSAVASEAVSVPIYRSATDAFRIIIKEERVAGLYKGVTSPMLGVAVMNASIFGLYSVSLRYQQQHGYLEGYPITQVFIAGMLSGLGSSLITSPIDLVKIREQMNTHARLSTWQVLRDVLRNEGLFRGVYRGWCTTAVRDLGYGPYFASYEMLNSHIRAHTGRPLSNADMAVSGAVAGVVAWVSTFWADVIKTKIQATSASDHRGGSLFWTTARQTYAQGGWRAFFVGVGPTILRALPVNAVLFVTYETTKQMLISHGF</sequence>
<feature type="repeat" description="Solcar" evidence="9">
    <location>
        <begin position="22"/>
        <end position="159"/>
    </location>
</feature>
<proteinExistence type="inferred from homology"/>
<comment type="subcellular location">
    <subcellularLocation>
        <location evidence="1">Mitochondrion membrane</location>
        <topology evidence="1">Multi-pass membrane protein</topology>
    </subcellularLocation>
</comment>
<name>A0A081CF01_PSEA2</name>
<dbReference type="InterPro" id="IPR023395">
    <property type="entry name" value="MCP_dom_sf"/>
</dbReference>
<evidence type="ECO:0000256" key="3">
    <source>
        <dbReference type="ARBA" id="ARBA00022448"/>
    </source>
</evidence>
<dbReference type="PROSITE" id="PS50920">
    <property type="entry name" value="SOLCAR"/>
    <property type="match status" value="3"/>
</dbReference>
<accession>A0A081CF01</accession>
<dbReference type="HOGENOM" id="CLU_015166_16_0_1"/>
<dbReference type="Proteomes" id="UP000053758">
    <property type="component" value="Unassembled WGS sequence"/>
</dbReference>
<feature type="repeat" description="Solcar" evidence="9">
    <location>
        <begin position="262"/>
        <end position="350"/>
    </location>
</feature>
<organism evidence="11">
    <name type="scientific">Pseudozyma antarctica</name>
    <name type="common">Yeast</name>
    <name type="synonym">Candida antarctica</name>
    <dbReference type="NCBI Taxonomy" id="84753"/>
    <lineage>
        <taxon>Eukaryota</taxon>
        <taxon>Fungi</taxon>
        <taxon>Dikarya</taxon>
        <taxon>Basidiomycota</taxon>
        <taxon>Ustilaginomycotina</taxon>
        <taxon>Ustilaginomycetes</taxon>
        <taxon>Ustilaginales</taxon>
        <taxon>Ustilaginaceae</taxon>
        <taxon>Moesziomyces</taxon>
    </lineage>
</organism>
<dbReference type="EMBL" id="DF830075">
    <property type="protein sequence ID" value="GAK65247.1"/>
    <property type="molecule type" value="Genomic_DNA"/>
</dbReference>
<evidence type="ECO:0000256" key="2">
    <source>
        <dbReference type="ARBA" id="ARBA00006375"/>
    </source>
</evidence>
<keyword evidence="5" id="KW-0677">Repeat</keyword>
<evidence type="ECO:0000256" key="4">
    <source>
        <dbReference type="ARBA" id="ARBA00022692"/>
    </source>
</evidence>
<reference evidence="11" key="1">
    <citation type="submission" date="2014-07" db="EMBL/GenBank/DDBJ databases">
        <title>Draft genome sequence of the yeast Pseudozyma antarctica JCM 10317 known as a producer of lipase B which used in a wide range of industrial applications.</title>
        <authorList>
            <person name="Morita T."/>
            <person name="Saika A."/>
            <person name="Koike H."/>
        </authorList>
    </citation>
    <scope>NUCLEOTIDE SEQUENCE</scope>
    <source>
        <strain evidence="11">JCM 10317</strain>
    </source>
</reference>
<keyword evidence="3 10" id="KW-0813">Transport</keyword>
<feature type="repeat" description="Solcar" evidence="9">
    <location>
        <begin position="169"/>
        <end position="253"/>
    </location>
</feature>
<dbReference type="Pfam" id="PF00153">
    <property type="entry name" value="Mito_carr"/>
    <property type="match status" value="4"/>
</dbReference>
<keyword evidence="6" id="KW-1133">Transmembrane helix</keyword>
<protein>
    <submittedName>
        <fullName evidence="11">Carnitine/acyl carnitine carrier</fullName>
    </submittedName>
</protein>
<dbReference type="SUPFAM" id="SSF103506">
    <property type="entry name" value="Mitochondrial carrier"/>
    <property type="match status" value="1"/>
</dbReference>
<evidence type="ECO:0000256" key="5">
    <source>
        <dbReference type="ARBA" id="ARBA00022737"/>
    </source>
</evidence>
<evidence type="ECO:0000256" key="7">
    <source>
        <dbReference type="ARBA" id="ARBA00023128"/>
    </source>
</evidence>
<dbReference type="InterPro" id="IPR050567">
    <property type="entry name" value="Mitochondrial_Carrier"/>
</dbReference>
<evidence type="ECO:0000256" key="1">
    <source>
        <dbReference type="ARBA" id="ARBA00004225"/>
    </source>
</evidence>
<evidence type="ECO:0000256" key="6">
    <source>
        <dbReference type="ARBA" id="ARBA00022989"/>
    </source>
</evidence>
<keyword evidence="7" id="KW-0496">Mitochondrion</keyword>
<dbReference type="GeneID" id="26304384"/>
<comment type="similarity">
    <text evidence="2 10">Belongs to the mitochondrial carrier (TC 2.A.29) family.</text>
</comment>
<evidence type="ECO:0000256" key="10">
    <source>
        <dbReference type="RuleBase" id="RU000488"/>
    </source>
</evidence>
<dbReference type="InterPro" id="IPR018108">
    <property type="entry name" value="MCP_transmembrane"/>
</dbReference>
<dbReference type="GO" id="GO:0031966">
    <property type="term" value="C:mitochondrial membrane"/>
    <property type="evidence" value="ECO:0007669"/>
    <property type="project" value="UniProtKB-SubCell"/>
</dbReference>